<dbReference type="AlphaFoldDB" id="A0A9P6TC33"/>
<dbReference type="Proteomes" id="UP000886653">
    <property type="component" value="Unassembled WGS sequence"/>
</dbReference>
<comment type="caution">
    <text evidence="1">The sequence shown here is derived from an EMBL/GenBank/DDBJ whole genome shotgun (WGS) entry which is preliminary data.</text>
</comment>
<dbReference type="EMBL" id="MU167280">
    <property type="protein sequence ID" value="KAG0145238.1"/>
    <property type="molecule type" value="Genomic_DNA"/>
</dbReference>
<evidence type="ECO:0000313" key="1">
    <source>
        <dbReference type="EMBL" id="KAG0145238.1"/>
    </source>
</evidence>
<reference evidence="1" key="1">
    <citation type="submission" date="2013-11" db="EMBL/GenBank/DDBJ databases">
        <title>Genome sequence of the fusiform rust pathogen reveals effectors for host alternation and coevolution with pine.</title>
        <authorList>
            <consortium name="DOE Joint Genome Institute"/>
            <person name="Smith K."/>
            <person name="Pendleton A."/>
            <person name="Kubisiak T."/>
            <person name="Anderson C."/>
            <person name="Salamov A."/>
            <person name="Aerts A."/>
            <person name="Riley R."/>
            <person name="Clum A."/>
            <person name="Lindquist E."/>
            <person name="Ence D."/>
            <person name="Campbell M."/>
            <person name="Kronenberg Z."/>
            <person name="Feau N."/>
            <person name="Dhillon B."/>
            <person name="Hamelin R."/>
            <person name="Burleigh J."/>
            <person name="Smith J."/>
            <person name="Yandell M."/>
            <person name="Nelson C."/>
            <person name="Grigoriev I."/>
            <person name="Davis J."/>
        </authorList>
    </citation>
    <scope>NUCLEOTIDE SEQUENCE</scope>
    <source>
        <strain evidence="1">G11</strain>
    </source>
</reference>
<sequence length="65" mass="7303">YIQFGDFLSLDGNKLIRHLFPIMFEIKNVLHCSSYWSRNKSGLIGSEGGMRGIKGGSIEAGVRWD</sequence>
<accession>A0A9P6TC33</accession>
<evidence type="ECO:0000313" key="2">
    <source>
        <dbReference type="Proteomes" id="UP000886653"/>
    </source>
</evidence>
<keyword evidence="2" id="KW-1185">Reference proteome</keyword>
<protein>
    <submittedName>
        <fullName evidence="1">Uncharacterized protein</fullName>
    </submittedName>
</protein>
<gene>
    <name evidence="1" type="ORF">CROQUDRAFT_658917</name>
</gene>
<proteinExistence type="predicted"/>
<organism evidence="1 2">
    <name type="scientific">Cronartium quercuum f. sp. fusiforme G11</name>
    <dbReference type="NCBI Taxonomy" id="708437"/>
    <lineage>
        <taxon>Eukaryota</taxon>
        <taxon>Fungi</taxon>
        <taxon>Dikarya</taxon>
        <taxon>Basidiomycota</taxon>
        <taxon>Pucciniomycotina</taxon>
        <taxon>Pucciniomycetes</taxon>
        <taxon>Pucciniales</taxon>
        <taxon>Coleosporiaceae</taxon>
        <taxon>Cronartium</taxon>
    </lineage>
</organism>
<name>A0A9P6TC33_9BASI</name>
<feature type="non-terminal residue" evidence="1">
    <location>
        <position position="1"/>
    </location>
</feature>